<comment type="cofactor">
    <cofactor evidence="1">
        <name>heme b</name>
        <dbReference type="ChEBI" id="CHEBI:60344"/>
    </cofactor>
</comment>
<evidence type="ECO:0000256" key="13">
    <source>
        <dbReference type="SAM" id="Phobius"/>
    </source>
</evidence>
<sequence>MAKAASLSFSLPQRVLHWLTAGLVFFNLLFPDGMNAWNRSIKQTGAASAEQVASANIHAYAGIAMLVLVAARLLLRQIQGVPIAPSEEPQMFKLVAKVSEWTLYLLLIAMPVTGAAAYYLGFEGAGDLHADVLKAALWAVVGLHVLGALAHQFYWKTNVLRRMTIG</sequence>
<evidence type="ECO:0000256" key="2">
    <source>
        <dbReference type="ARBA" id="ARBA00004651"/>
    </source>
</evidence>
<organism evidence="15 16">
    <name type="scientific">Brucella tritici</name>
    <dbReference type="NCBI Taxonomy" id="94626"/>
    <lineage>
        <taxon>Bacteria</taxon>
        <taxon>Pseudomonadati</taxon>
        <taxon>Pseudomonadota</taxon>
        <taxon>Alphaproteobacteria</taxon>
        <taxon>Hyphomicrobiales</taxon>
        <taxon>Brucellaceae</taxon>
        <taxon>Brucella/Ochrobactrum group</taxon>
        <taxon>Brucella</taxon>
    </lineage>
</organism>
<dbReference type="GO" id="GO:0009055">
    <property type="term" value="F:electron transfer activity"/>
    <property type="evidence" value="ECO:0007669"/>
    <property type="project" value="InterPro"/>
</dbReference>
<comment type="caution">
    <text evidence="15">The sequence shown here is derived from an EMBL/GenBank/DDBJ whole genome shotgun (WGS) entry which is preliminary data.</text>
</comment>
<dbReference type="Pfam" id="PF01292">
    <property type="entry name" value="Ni_hydr_CYTB"/>
    <property type="match status" value="1"/>
</dbReference>
<keyword evidence="9 13" id="KW-1133">Transmembrane helix</keyword>
<evidence type="ECO:0000313" key="16">
    <source>
        <dbReference type="Proteomes" id="UP000481643"/>
    </source>
</evidence>
<evidence type="ECO:0000256" key="3">
    <source>
        <dbReference type="ARBA" id="ARBA00022448"/>
    </source>
</evidence>
<dbReference type="GO" id="GO:0046872">
    <property type="term" value="F:metal ion binding"/>
    <property type="evidence" value="ECO:0007669"/>
    <property type="project" value="UniProtKB-KW"/>
</dbReference>
<evidence type="ECO:0000256" key="4">
    <source>
        <dbReference type="ARBA" id="ARBA00022475"/>
    </source>
</evidence>
<comment type="similarity">
    <text evidence="12">Belongs to the cytochrome b561 family.</text>
</comment>
<protein>
    <submittedName>
        <fullName evidence="15">Cytochrome b</fullName>
    </submittedName>
</protein>
<evidence type="ECO:0000256" key="12">
    <source>
        <dbReference type="ARBA" id="ARBA00037975"/>
    </source>
</evidence>
<keyword evidence="7" id="KW-0479">Metal-binding</keyword>
<feature type="domain" description="Cytochrome b561 bacterial/Ni-hydrogenase" evidence="14">
    <location>
        <begin position="9"/>
        <end position="164"/>
    </location>
</feature>
<dbReference type="PANTHER" id="PTHR30529:SF6">
    <property type="entry name" value="BLL0291 PROTEIN"/>
    <property type="match status" value="1"/>
</dbReference>
<evidence type="ECO:0000256" key="6">
    <source>
        <dbReference type="ARBA" id="ARBA00022692"/>
    </source>
</evidence>
<evidence type="ECO:0000256" key="1">
    <source>
        <dbReference type="ARBA" id="ARBA00001970"/>
    </source>
</evidence>
<dbReference type="InterPro" id="IPR052168">
    <property type="entry name" value="Cytochrome_b561_oxidase"/>
</dbReference>
<feature type="transmembrane region" description="Helical" evidence="13">
    <location>
        <begin position="101"/>
        <end position="120"/>
    </location>
</feature>
<evidence type="ECO:0000256" key="7">
    <source>
        <dbReference type="ARBA" id="ARBA00022723"/>
    </source>
</evidence>
<keyword evidence="5" id="KW-0349">Heme</keyword>
<accession>A0A6L3YBR6</accession>
<evidence type="ECO:0000256" key="10">
    <source>
        <dbReference type="ARBA" id="ARBA00023004"/>
    </source>
</evidence>
<dbReference type="InterPro" id="IPR011577">
    <property type="entry name" value="Cyt_b561_bac/Ni-Hgenase"/>
</dbReference>
<dbReference type="GO" id="GO:0022904">
    <property type="term" value="P:respiratory electron transport chain"/>
    <property type="evidence" value="ECO:0007669"/>
    <property type="project" value="InterPro"/>
</dbReference>
<feature type="transmembrane region" description="Helical" evidence="13">
    <location>
        <begin position="135"/>
        <end position="155"/>
    </location>
</feature>
<evidence type="ECO:0000313" key="15">
    <source>
        <dbReference type="EMBL" id="KAB2681118.1"/>
    </source>
</evidence>
<dbReference type="SUPFAM" id="SSF81342">
    <property type="entry name" value="Transmembrane di-heme cytochromes"/>
    <property type="match status" value="1"/>
</dbReference>
<evidence type="ECO:0000256" key="8">
    <source>
        <dbReference type="ARBA" id="ARBA00022982"/>
    </source>
</evidence>
<evidence type="ECO:0000256" key="11">
    <source>
        <dbReference type="ARBA" id="ARBA00023136"/>
    </source>
</evidence>
<dbReference type="GO" id="GO:0005886">
    <property type="term" value="C:plasma membrane"/>
    <property type="evidence" value="ECO:0007669"/>
    <property type="project" value="UniProtKB-SubCell"/>
</dbReference>
<evidence type="ECO:0000256" key="9">
    <source>
        <dbReference type="ARBA" id="ARBA00022989"/>
    </source>
</evidence>
<dbReference type="RefSeq" id="WP_055971958.1">
    <property type="nucleotide sequence ID" value="NZ_WBVX01000024.1"/>
</dbReference>
<dbReference type="Gene3D" id="1.20.950.20">
    <property type="entry name" value="Transmembrane di-heme cytochromes, Chain C"/>
    <property type="match status" value="1"/>
</dbReference>
<comment type="subcellular location">
    <subcellularLocation>
        <location evidence="2">Cell membrane</location>
        <topology evidence="2">Multi-pass membrane protein</topology>
    </subcellularLocation>
</comment>
<keyword evidence="11 13" id="KW-0472">Membrane</keyword>
<dbReference type="AlphaFoldDB" id="A0A6L3YBR6"/>
<feature type="transmembrane region" description="Helical" evidence="13">
    <location>
        <begin position="15"/>
        <end position="37"/>
    </location>
</feature>
<evidence type="ECO:0000259" key="14">
    <source>
        <dbReference type="Pfam" id="PF01292"/>
    </source>
</evidence>
<name>A0A6L3YBR6_9HYPH</name>
<proteinExistence type="inferred from homology"/>
<dbReference type="GO" id="GO:0020037">
    <property type="term" value="F:heme binding"/>
    <property type="evidence" value="ECO:0007669"/>
    <property type="project" value="TreeGrafter"/>
</dbReference>
<dbReference type="EMBL" id="WBVX01000024">
    <property type="protein sequence ID" value="KAB2681118.1"/>
    <property type="molecule type" value="Genomic_DNA"/>
</dbReference>
<dbReference type="Proteomes" id="UP000481643">
    <property type="component" value="Unassembled WGS sequence"/>
</dbReference>
<gene>
    <name evidence="15" type="ORF">F9L08_19615</name>
</gene>
<keyword evidence="6 13" id="KW-0812">Transmembrane</keyword>
<keyword evidence="3" id="KW-0813">Transport</keyword>
<keyword evidence="10" id="KW-0408">Iron</keyword>
<keyword evidence="8" id="KW-0249">Electron transport</keyword>
<dbReference type="InterPro" id="IPR016174">
    <property type="entry name" value="Di-haem_cyt_TM"/>
</dbReference>
<keyword evidence="4" id="KW-1003">Cell membrane</keyword>
<dbReference type="PANTHER" id="PTHR30529">
    <property type="entry name" value="CYTOCHROME B561"/>
    <property type="match status" value="1"/>
</dbReference>
<reference evidence="15 16" key="1">
    <citation type="submission" date="2019-09" db="EMBL/GenBank/DDBJ databases">
        <title>Taxonomic organization of the family Brucellaceae based on a phylogenomic approach.</title>
        <authorList>
            <person name="Leclercq S."/>
            <person name="Cloeckaert A."/>
            <person name="Zygmunt M.S."/>
        </authorList>
    </citation>
    <scope>NUCLEOTIDE SEQUENCE [LARGE SCALE GENOMIC DNA]</scope>
    <source>
        <strain evidence="15 16">WS1830</strain>
    </source>
</reference>
<evidence type="ECO:0000256" key="5">
    <source>
        <dbReference type="ARBA" id="ARBA00022617"/>
    </source>
</evidence>